<dbReference type="OrthoDB" id="8061769at2759"/>
<organism evidence="2">
    <name type="scientific">Bactrocera latifrons</name>
    <name type="common">Malaysian fruit fly</name>
    <name type="synonym">Chaetodacus latifrons</name>
    <dbReference type="NCBI Taxonomy" id="174628"/>
    <lineage>
        <taxon>Eukaryota</taxon>
        <taxon>Metazoa</taxon>
        <taxon>Ecdysozoa</taxon>
        <taxon>Arthropoda</taxon>
        <taxon>Hexapoda</taxon>
        <taxon>Insecta</taxon>
        <taxon>Pterygota</taxon>
        <taxon>Neoptera</taxon>
        <taxon>Endopterygota</taxon>
        <taxon>Diptera</taxon>
        <taxon>Brachycera</taxon>
        <taxon>Muscomorpha</taxon>
        <taxon>Tephritoidea</taxon>
        <taxon>Tephritidae</taxon>
        <taxon>Bactrocera</taxon>
        <taxon>Bactrocera</taxon>
    </lineage>
</organism>
<feature type="region of interest" description="Disordered" evidence="1">
    <location>
        <begin position="119"/>
        <end position="187"/>
    </location>
</feature>
<evidence type="ECO:0000256" key="1">
    <source>
        <dbReference type="SAM" id="MobiDB-lite"/>
    </source>
</evidence>
<dbReference type="AlphaFoldDB" id="A0A0K8VDK5"/>
<gene>
    <name evidence="2" type="ORF">c0_g1_i1</name>
    <name evidence="3" type="ORF">c0_g1_i2</name>
</gene>
<evidence type="ECO:0000313" key="2">
    <source>
        <dbReference type="EMBL" id="JAI37024.1"/>
    </source>
</evidence>
<sequence length="187" mass="21916">MSRKRNSNRISMALLHSIVPCPSIEEYECEYYRPGCYCIPQAMPHVAPYTCAYLHDYVPQWTAACHTATYVVDAYGMVYYLSDFEHQLQFPNNMVHTDIVYHLPNFFDGQDYEVATEEVESEIVSPRKRERLENENDSEDMEPEYNKDFCQDYEFSDVNSESNPLKKSNDSDHEYLVEEPSDTETKV</sequence>
<dbReference type="EMBL" id="GDHF01004542">
    <property type="protein sequence ID" value="JAI47772.1"/>
    <property type="molecule type" value="Transcribed_RNA"/>
</dbReference>
<accession>A0A0K8VDK5</accession>
<feature type="compositionally biased region" description="Basic and acidic residues" evidence="1">
    <location>
        <begin position="125"/>
        <end position="134"/>
    </location>
</feature>
<feature type="compositionally biased region" description="Acidic residues" evidence="1">
    <location>
        <begin position="177"/>
        <end position="187"/>
    </location>
</feature>
<proteinExistence type="predicted"/>
<name>A0A0K8VDK5_BACLA</name>
<feature type="compositionally biased region" description="Basic and acidic residues" evidence="1">
    <location>
        <begin position="167"/>
        <end position="176"/>
    </location>
</feature>
<feature type="compositionally biased region" description="Polar residues" evidence="1">
    <location>
        <begin position="157"/>
        <end position="166"/>
    </location>
</feature>
<dbReference type="EMBL" id="GDHF01015290">
    <property type="protein sequence ID" value="JAI37024.1"/>
    <property type="molecule type" value="Transcribed_RNA"/>
</dbReference>
<evidence type="ECO:0000313" key="3">
    <source>
        <dbReference type="EMBL" id="JAI47772.1"/>
    </source>
</evidence>
<protein>
    <submittedName>
        <fullName evidence="2">Uncharacterized protein</fullName>
    </submittedName>
</protein>
<reference evidence="2" key="1">
    <citation type="submission" date="2015-06" db="EMBL/GenBank/DDBJ databases">
        <authorList>
            <person name="Hoefler B.C."/>
            <person name="Straight P.D."/>
        </authorList>
    </citation>
    <scope>NUCLEOTIDE SEQUENCE</scope>
</reference>